<dbReference type="OrthoDB" id="2750926at2759"/>
<accession>K5WF42</accession>
<evidence type="ECO:0000313" key="3">
    <source>
        <dbReference type="Proteomes" id="UP000008370"/>
    </source>
</evidence>
<dbReference type="EMBL" id="JH930470">
    <property type="protein sequence ID" value="EKM57699.1"/>
    <property type="molecule type" value="Genomic_DNA"/>
</dbReference>
<keyword evidence="1" id="KW-1133">Transmembrane helix</keyword>
<dbReference type="Proteomes" id="UP000008370">
    <property type="component" value="Unassembled WGS sequence"/>
</dbReference>
<evidence type="ECO:0000313" key="2">
    <source>
        <dbReference type="EMBL" id="EKM57699.1"/>
    </source>
</evidence>
<feature type="transmembrane region" description="Helical" evidence="1">
    <location>
        <begin position="139"/>
        <end position="163"/>
    </location>
</feature>
<protein>
    <submittedName>
        <fullName evidence="2">Uncharacterized protein</fullName>
    </submittedName>
</protein>
<feature type="transmembrane region" description="Helical" evidence="1">
    <location>
        <begin position="45"/>
        <end position="67"/>
    </location>
</feature>
<sequence length="274" mass="30144">MLKLLIVQACSIRLRIETYASILGWAEVDLFIALRISAVWGYSRSLFVIVFILGVTPVITNSMSASITLPAYSPDVSGCFVTLTRSISDFKRKYAMCAYLTRSMLILQDVVVLAATWIKTSQQFRIARRSNLAISLSMCLLRDGTAYFVVLLILNATQMAIFASEGEQLSALLSVMPLILTNRFMMNLRKLGSRINEDTEAQQWSQFSSVAFNPATTALVGNIGECLDLSNDSSDGFGHREWYELDEVESSSDDSTLEIGFSSTGAVYEGASAA</sequence>
<name>K5WF42_PHACS</name>
<evidence type="ECO:0000256" key="1">
    <source>
        <dbReference type="SAM" id="Phobius"/>
    </source>
</evidence>
<dbReference type="HOGENOM" id="CLU_053360_2_0_1"/>
<dbReference type="GeneID" id="18915235"/>
<proteinExistence type="predicted"/>
<gene>
    <name evidence="2" type="ORF">PHACADRAFT_251491</name>
</gene>
<dbReference type="AlphaFoldDB" id="K5WF42"/>
<reference evidence="2 3" key="1">
    <citation type="journal article" date="2012" name="BMC Genomics">
        <title>Comparative genomics of the white-rot fungi, Phanerochaete carnosa and P. chrysosporium, to elucidate the genetic basis of the distinct wood types they colonize.</title>
        <authorList>
            <person name="Suzuki H."/>
            <person name="MacDonald J."/>
            <person name="Syed K."/>
            <person name="Salamov A."/>
            <person name="Hori C."/>
            <person name="Aerts A."/>
            <person name="Henrissat B."/>
            <person name="Wiebenga A."/>
            <person name="vanKuyk P.A."/>
            <person name="Barry K."/>
            <person name="Lindquist E."/>
            <person name="LaButti K."/>
            <person name="Lapidus A."/>
            <person name="Lucas S."/>
            <person name="Coutinho P."/>
            <person name="Gong Y."/>
            <person name="Samejima M."/>
            <person name="Mahadevan R."/>
            <person name="Abou-Zaid M."/>
            <person name="de Vries R.P."/>
            <person name="Igarashi K."/>
            <person name="Yadav J.S."/>
            <person name="Grigoriev I.V."/>
            <person name="Master E.R."/>
        </authorList>
    </citation>
    <scope>NUCLEOTIDE SEQUENCE [LARGE SCALE GENOMIC DNA]</scope>
    <source>
        <strain evidence="2 3">HHB-10118-sp</strain>
    </source>
</reference>
<keyword evidence="3" id="KW-1185">Reference proteome</keyword>
<keyword evidence="1" id="KW-0472">Membrane</keyword>
<dbReference type="RefSeq" id="XP_007393045.1">
    <property type="nucleotide sequence ID" value="XM_007392983.1"/>
</dbReference>
<feature type="transmembrane region" description="Helical" evidence="1">
    <location>
        <begin position="169"/>
        <end position="186"/>
    </location>
</feature>
<feature type="transmembrane region" description="Helical" evidence="1">
    <location>
        <begin position="99"/>
        <end position="118"/>
    </location>
</feature>
<dbReference type="KEGG" id="pco:PHACADRAFT_251491"/>
<dbReference type="InParanoid" id="K5WF42"/>
<organism evidence="2 3">
    <name type="scientific">Phanerochaete carnosa (strain HHB-10118-sp)</name>
    <name type="common">White-rot fungus</name>
    <name type="synonym">Peniophora carnosa</name>
    <dbReference type="NCBI Taxonomy" id="650164"/>
    <lineage>
        <taxon>Eukaryota</taxon>
        <taxon>Fungi</taxon>
        <taxon>Dikarya</taxon>
        <taxon>Basidiomycota</taxon>
        <taxon>Agaricomycotina</taxon>
        <taxon>Agaricomycetes</taxon>
        <taxon>Polyporales</taxon>
        <taxon>Phanerochaetaceae</taxon>
        <taxon>Phanerochaete</taxon>
    </lineage>
</organism>
<keyword evidence="1" id="KW-0812">Transmembrane</keyword>